<dbReference type="KEGG" id="njp:NEJAP_2676"/>
<protein>
    <submittedName>
        <fullName evidence="2">Uncharacterized protein</fullName>
    </submittedName>
</protein>
<gene>
    <name evidence="2" type="ORF">NEJAP_2676</name>
</gene>
<evidence type="ECO:0000313" key="3">
    <source>
        <dbReference type="Proteomes" id="UP000595332"/>
    </source>
</evidence>
<dbReference type="EMBL" id="AP014546">
    <property type="protein sequence ID" value="BBB30620.1"/>
    <property type="molecule type" value="Genomic_DNA"/>
</dbReference>
<keyword evidence="3" id="KW-1185">Reference proteome</keyword>
<reference evidence="2 3" key="1">
    <citation type="journal article" date="2008" name="Int. J. Syst. Evol. Microbiol.">
        <title>Neptunomonas japonica sp. nov., an Osedax japonicus symbiont-like bacterium isolated from sediment adjacent to sperm whale carcasses off Kagoshima, Japan.</title>
        <authorList>
            <person name="Miyazaki M."/>
            <person name="Nogi Y."/>
            <person name="Fujiwara Y."/>
            <person name="Kawato M."/>
            <person name="Kubokawa K."/>
            <person name="Horikoshi K."/>
        </authorList>
    </citation>
    <scope>NUCLEOTIDE SEQUENCE [LARGE SCALE GENOMIC DNA]</scope>
    <source>
        <strain evidence="2 3">JAMM 1380</strain>
    </source>
</reference>
<evidence type="ECO:0000313" key="2">
    <source>
        <dbReference type="EMBL" id="BBB30620.1"/>
    </source>
</evidence>
<dbReference type="RefSeq" id="WP_201347789.1">
    <property type="nucleotide sequence ID" value="NZ_AP014546.1"/>
</dbReference>
<dbReference type="AlphaFoldDB" id="A0A7R6PUB8"/>
<dbReference type="Proteomes" id="UP000595332">
    <property type="component" value="Chromosome"/>
</dbReference>
<accession>A0A7R6PUB8</accession>
<proteinExistence type="predicted"/>
<feature type="region of interest" description="Disordered" evidence="1">
    <location>
        <begin position="98"/>
        <end position="120"/>
    </location>
</feature>
<evidence type="ECO:0000256" key="1">
    <source>
        <dbReference type="SAM" id="MobiDB-lite"/>
    </source>
</evidence>
<name>A0A7R6PUB8_9GAMM</name>
<organism evidence="2 3">
    <name type="scientific">Neptunomonas japonica JAMM 1380</name>
    <dbReference type="NCBI Taxonomy" id="1441457"/>
    <lineage>
        <taxon>Bacteria</taxon>
        <taxon>Pseudomonadati</taxon>
        <taxon>Pseudomonadota</taxon>
        <taxon>Gammaproteobacteria</taxon>
        <taxon>Oceanospirillales</taxon>
        <taxon>Oceanospirillaceae</taxon>
        <taxon>Neptunomonas</taxon>
    </lineage>
</organism>
<sequence length="120" mass="13332">MLYALRNTEGRITGLSETLQDGAEAVDLKNPDVLAFLSLNNDEMTPDAYLDSSDTGIARIVEDLVELMVSRNLIIFTDLPDAAQRKLLTRKLARKLINQGDETEESSESTSILSDDESWL</sequence>